<reference evidence="3 4" key="1">
    <citation type="submission" date="2017-08" db="EMBL/GenBank/DDBJ databases">
        <title>The complete genome sequence of Nocardiopsis gilva YIM 90087.</title>
        <authorList>
            <person name="Yin M."/>
            <person name="Tang S."/>
        </authorList>
    </citation>
    <scope>NUCLEOTIDE SEQUENCE [LARGE SCALE GENOMIC DNA]</scope>
    <source>
        <strain evidence="3 4">YIM 90087</strain>
    </source>
</reference>
<dbReference type="SMART" id="SM00710">
    <property type="entry name" value="PbH1"/>
    <property type="match status" value="10"/>
</dbReference>
<dbReference type="InterPro" id="IPR039448">
    <property type="entry name" value="Beta_helix"/>
</dbReference>
<dbReference type="EMBL" id="CP022753">
    <property type="protein sequence ID" value="ASU83593.1"/>
    <property type="molecule type" value="Genomic_DNA"/>
</dbReference>
<evidence type="ECO:0000259" key="2">
    <source>
        <dbReference type="Pfam" id="PF13229"/>
    </source>
</evidence>
<proteinExistence type="predicted"/>
<protein>
    <recommendedName>
        <fullName evidence="5">Right handed beta helix domain-containing protein</fullName>
    </recommendedName>
</protein>
<dbReference type="RefSeq" id="WP_017616800.1">
    <property type="nucleotide sequence ID" value="NZ_ANBG01000025.1"/>
</dbReference>
<organism evidence="3 4">
    <name type="scientific">Nocardiopsis gilva YIM 90087</name>
    <dbReference type="NCBI Taxonomy" id="1235441"/>
    <lineage>
        <taxon>Bacteria</taxon>
        <taxon>Bacillati</taxon>
        <taxon>Actinomycetota</taxon>
        <taxon>Actinomycetes</taxon>
        <taxon>Streptosporangiales</taxon>
        <taxon>Nocardiopsidaceae</taxon>
        <taxon>Nocardiopsis</taxon>
    </lineage>
</organism>
<gene>
    <name evidence="3" type="ORF">CDO52_13030</name>
</gene>
<dbReference type="Gene3D" id="2.160.20.10">
    <property type="entry name" value="Single-stranded right-handed beta-helix, Pectin lyase-like"/>
    <property type="match status" value="1"/>
</dbReference>
<dbReference type="AlphaFoldDB" id="A0A223S5Z6"/>
<dbReference type="SUPFAM" id="SSF51126">
    <property type="entry name" value="Pectin lyase-like"/>
    <property type="match status" value="2"/>
</dbReference>
<dbReference type="InterPro" id="IPR006626">
    <property type="entry name" value="PbH1"/>
</dbReference>
<dbReference type="OrthoDB" id="4215965at2"/>
<feature type="domain" description="Rhamnogalacturonase A/B/Epimerase-like pectate lyase" evidence="1">
    <location>
        <begin position="152"/>
        <end position="374"/>
    </location>
</feature>
<dbReference type="InterPro" id="IPR012334">
    <property type="entry name" value="Pectin_lyas_fold"/>
</dbReference>
<evidence type="ECO:0000259" key="1">
    <source>
        <dbReference type="Pfam" id="PF12708"/>
    </source>
</evidence>
<name>A0A223S5Z6_9ACTN</name>
<evidence type="ECO:0000313" key="3">
    <source>
        <dbReference type="EMBL" id="ASU83593.1"/>
    </source>
</evidence>
<dbReference type="Pfam" id="PF12708">
    <property type="entry name" value="Pect-lyase_RHGA_epim"/>
    <property type="match status" value="1"/>
</dbReference>
<keyword evidence="4" id="KW-1185">Reference proteome</keyword>
<dbReference type="InterPro" id="IPR024535">
    <property type="entry name" value="RHGA/B-epi-like_pectate_lyase"/>
</dbReference>
<accession>A0A223S5Z6</accession>
<dbReference type="InterPro" id="IPR011050">
    <property type="entry name" value="Pectin_lyase_fold/virulence"/>
</dbReference>
<dbReference type="Proteomes" id="UP000215005">
    <property type="component" value="Chromosome"/>
</dbReference>
<evidence type="ECO:0000313" key="4">
    <source>
        <dbReference type="Proteomes" id="UP000215005"/>
    </source>
</evidence>
<dbReference type="Pfam" id="PF13229">
    <property type="entry name" value="Beta_helix"/>
    <property type="match status" value="1"/>
</dbReference>
<dbReference type="KEGG" id="ngv:CDO52_13030"/>
<feature type="domain" description="Right handed beta helix" evidence="2">
    <location>
        <begin position="442"/>
        <end position="606"/>
    </location>
</feature>
<sequence length="753" mass="77796">MRHRFGGNRADWVMEPGEAIQAGETVVAYIPNLLPNEAVTFWGAETGGTQITDLQDPGTGDPLGSSITSDGAGNIPAFLGPDGVTYLWGSASVDGSATRYAMTAVDVGDSFADVTAELDALDTTVSDHGTRITTLEAQPSMDGWHVVTDAAYGATGDGSTDDTAAIQAALDQVQTDGGGTVYVPGGTYSIQTGPLRIYGSTHLWLAPDAVIRRDASGTMLLNGDAAQNFGGYTGHGDLVIEGGTWDANGTVVTGNNMAISIGHAENVTIRNTTILDVPGFHAIELNSTKRGRILNVAALGFIDTGARSFSEAFQVDLAKSSSVFGGFGPYDHTPCEDIVVQSCTVGPSGTAGTTSWGRGVGSHSATATVWHTGIRVIGNRIVDTLEYAVGGYVWDDAIITGNTIEDCGAGIWVRSLDSSIASHRQDTTGSDTGASQPSSRIVIADNLVTGTTGTHDEGMRVQGEATGHVRRATVTGNVIDGVGSGQNGIRAEYLDEAVIASNTATGSGGTGVSTLVLEHVQISTNTIDTPDGSGVTVDNRTGGQHVLVATNRVNDAGLNGIHLLGGNDTELLGNVLVGSSRGTDLANYGIRISSSAVDVLIEGNKVRRRGSGNEAAFGLSVTSTCSEIRRGDNDLTDSGTTGDIEDDTTDRWTAPTLVNSWVNFGGTWQVAEYRKDLSGRVWIRGTIDGGTAGTVAFTLPSGFRPPADFVVAAISSGGSPPDLCRLEVDANGDVIPQNTVGTFVGLDASFDTA</sequence>
<evidence type="ECO:0008006" key="5">
    <source>
        <dbReference type="Google" id="ProtNLM"/>
    </source>
</evidence>